<accession>A0AAP3GAQ4</accession>
<protein>
    <submittedName>
        <fullName evidence="1">Uncharacterized protein</fullName>
    </submittedName>
</protein>
<dbReference type="EMBL" id="JAPTNE010000003">
    <property type="protein sequence ID" value="MCZ0805815.1"/>
    <property type="molecule type" value="Genomic_DNA"/>
</dbReference>
<dbReference type="RefSeq" id="WP_258432809.1">
    <property type="nucleotide sequence ID" value="NZ_JANSGW010000003.1"/>
</dbReference>
<gene>
    <name evidence="1" type="ORF">O0554_02625</name>
</gene>
<evidence type="ECO:0000313" key="2">
    <source>
        <dbReference type="Proteomes" id="UP001077662"/>
    </source>
</evidence>
<evidence type="ECO:0000313" key="1">
    <source>
        <dbReference type="EMBL" id="MCZ0805815.1"/>
    </source>
</evidence>
<sequence length="162" mass="17353">MSVFDSYNDSKDDGSAKTKGGYVIDIDGEIARVHLDIKVIKSGIDGSAHGAVYLIGQEPSGKFIVLGPTLSETVGAKFPEGINDESDQTEFRAHAALFQDPSRLLTWYLGIGASESHGFPRSIPDLKEAILDQVEFIEQIAGIAVGASLDVAGIKFVRTSIR</sequence>
<comment type="caution">
    <text evidence="1">The sequence shown here is derived from an EMBL/GenBank/DDBJ whole genome shotgun (WGS) entry which is preliminary data.</text>
</comment>
<name>A0AAP3GAQ4_BRELA</name>
<organism evidence="1 2">
    <name type="scientific">Brevibacillus laterosporus</name>
    <name type="common">Bacillus laterosporus</name>
    <dbReference type="NCBI Taxonomy" id="1465"/>
    <lineage>
        <taxon>Bacteria</taxon>
        <taxon>Bacillati</taxon>
        <taxon>Bacillota</taxon>
        <taxon>Bacilli</taxon>
        <taxon>Bacillales</taxon>
        <taxon>Paenibacillaceae</taxon>
        <taxon>Brevibacillus</taxon>
    </lineage>
</organism>
<dbReference type="Proteomes" id="UP001077662">
    <property type="component" value="Unassembled WGS sequence"/>
</dbReference>
<reference evidence="1" key="1">
    <citation type="submission" date="2022-09" db="EMBL/GenBank/DDBJ databases">
        <title>Genome analysis and characterization of larvicidal activity of Brevibacillus strains.</title>
        <authorList>
            <person name="Patrusheva E.V."/>
            <person name="Izotova A.O."/>
            <person name="Toshchakov S.V."/>
            <person name="Sineoky S.P."/>
        </authorList>
    </citation>
    <scope>NUCLEOTIDE SEQUENCE</scope>
    <source>
        <strain evidence="1">VKPM_B-13247</strain>
    </source>
</reference>
<dbReference type="AlphaFoldDB" id="A0AAP3GAQ4"/>
<proteinExistence type="predicted"/>